<evidence type="ECO:0000256" key="1">
    <source>
        <dbReference type="ARBA" id="ARBA00008061"/>
    </source>
</evidence>
<dbReference type="InterPro" id="IPR013780">
    <property type="entry name" value="Glyco_hydro_b"/>
</dbReference>
<dbReference type="PANTHER" id="PTHR10357:SF179">
    <property type="entry name" value="NEUTRAL AND BASIC AMINO ACID TRANSPORT PROTEIN RBAT"/>
    <property type="match status" value="1"/>
</dbReference>
<dbReference type="GO" id="GO:0000025">
    <property type="term" value="P:maltose catabolic process"/>
    <property type="evidence" value="ECO:0007669"/>
    <property type="project" value="TreeGrafter"/>
</dbReference>
<keyword evidence="7" id="KW-1185">Reference proteome</keyword>
<dbReference type="GO" id="GO:0005987">
    <property type="term" value="P:sucrose catabolic process"/>
    <property type="evidence" value="ECO:0007669"/>
    <property type="project" value="TreeGrafter"/>
</dbReference>
<accession>A0A1Y1UEY0</accession>
<dbReference type="FunCoup" id="A0A1Y1UEY0">
    <property type="interactions" value="31"/>
</dbReference>
<reference evidence="6 7" key="1">
    <citation type="submission" date="2017-03" db="EMBL/GenBank/DDBJ databases">
        <title>Widespread Adenine N6-methylation of Active Genes in Fungi.</title>
        <authorList>
            <consortium name="DOE Joint Genome Institute"/>
            <person name="Mondo S.J."/>
            <person name="Dannebaum R.O."/>
            <person name="Kuo R.C."/>
            <person name="Louie K.B."/>
            <person name="Bewick A.J."/>
            <person name="Labutti K."/>
            <person name="Haridas S."/>
            <person name="Kuo A."/>
            <person name="Salamov A."/>
            <person name="Ahrendt S.R."/>
            <person name="Lau R."/>
            <person name="Bowen B.P."/>
            <person name="Lipzen A."/>
            <person name="Sullivan W."/>
            <person name="Andreopoulos W.B."/>
            <person name="Clum A."/>
            <person name="Lindquist E."/>
            <person name="Daum C."/>
            <person name="Northen T.R."/>
            <person name="Ramamoorthy G."/>
            <person name="Schmitz R.J."/>
            <person name="Gryganskyi A."/>
            <person name="Culley D."/>
            <person name="Magnuson J."/>
            <person name="James T.Y."/>
            <person name="O'Malley M.A."/>
            <person name="Stajich J.E."/>
            <person name="Spatafora J.W."/>
            <person name="Visel A."/>
            <person name="Grigoriev I.V."/>
        </authorList>
    </citation>
    <scope>NUCLEOTIDE SEQUENCE [LARGE SCALE GENOMIC DNA]</scope>
    <source>
        <strain evidence="6 7">NRRL Y-17943</strain>
    </source>
</reference>
<dbReference type="InParanoid" id="A0A1Y1UEY0"/>
<feature type="domain" description="Glycosyl hydrolase family 13 catalytic" evidence="5">
    <location>
        <begin position="27"/>
        <end position="454"/>
    </location>
</feature>
<evidence type="ECO:0000313" key="7">
    <source>
        <dbReference type="Proteomes" id="UP000193218"/>
    </source>
</evidence>
<dbReference type="GO" id="GO:0033934">
    <property type="term" value="F:glucan 1,4-alpha-maltotriohydrolase activity"/>
    <property type="evidence" value="ECO:0007669"/>
    <property type="project" value="TreeGrafter"/>
</dbReference>
<dbReference type="AlphaFoldDB" id="A0A1Y1UEY0"/>
<dbReference type="Proteomes" id="UP000193218">
    <property type="component" value="Unassembled WGS sequence"/>
</dbReference>
<dbReference type="SUPFAM" id="SSF51011">
    <property type="entry name" value="Glycosyl hydrolase domain"/>
    <property type="match status" value="1"/>
</dbReference>
<dbReference type="GO" id="GO:0004575">
    <property type="term" value="F:sucrose alpha-glucosidase activity"/>
    <property type="evidence" value="ECO:0007669"/>
    <property type="project" value="TreeGrafter"/>
</dbReference>
<dbReference type="GeneID" id="33558094"/>
<keyword evidence="3" id="KW-0326">Glycosidase</keyword>
<evidence type="ECO:0000259" key="5">
    <source>
        <dbReference type="SMART" id="SM00642"/>
    </source>
</evidence>
<dbReference type="InterPro" id="IPR045857">
    <property type="entry name" value="O16G_dom_2"/>
</dbReference>
<dbReference type="GO" id="GO:0004556">
    <property type="term" value="F:alpha-amylase activity"/>
    <property type="evidence" value="ECO:0007669"/>
    <property type="project" value="TreeGrafter"/>
</dbReference>
<comment type="caution">
    <text evidence="6">The sequence shown here is derived from an EMBL/GenBank/DDBJ whole genome shotgun (WGS) entry which is preliminary data.</text>
</comment>
<comment type="similarity">
    <text evidence="1">Belongs to the glycosyl hydrolase 13 family.</text>
</comment>
<keyword evidence="2 6" id="KW-0378">Hydrolase</keyword>
<dbReference type="STRING" id="4999.A0A1Y1UEY0"/>
<dbReference type="FunFam" id="3.20.20.80:FF:000087">
    <property type="entry name" value="Oligo-1,6-glucosidase IMA1"/>
    <property type="match status" value="1"/>
</dbReference>
<dbReference type="RefSeq" id="XP_021870195.1">
    <property type="nucleotide sequence ID" value="XM_022016285.1"/>
</dbReference>
<dbReference type="CDD" id="cd11333">
    <property type="entry name" value="AmyAc_SI_OligoGlu_DGase"/>
    <property type="match status" value="1"/>
</dbReference>
<dbReference type="Gene3D" id="2.60.40.1180">
    <property type="entry name" value="Golgi alpha-mannosidase II"/>
    <property type="match status" value="1"/>
</dbReference>
<dbReference type="OrthoDB" id="1740265at2759"/>
<protein>
    <submittedName>
        <fullName evidence="6">Putative hydrolase</fullName>
    </submittedName>
</protein>
<dbReference type="FunFam" id="3.90.400.10:FF:000002">
    <property type="entry name" value="Sucrose isomerase"/>
    <property type="match status" value="1"/>
</dbReference>
<gene>
    <name evidence="6" type="ORF">BD324DRAFT_630039</name>
</gene>
<sequence>MSSNQILAPKVEKPSDRAWWKSATVYQVYPASFCDHGSSGFGTIKGITSKVPYLKDLGVDILWLSPIYQSPLADMGYDISDYQALDKRYGTLDDWKELRDELHKRGMKLVMDLVVNHTSDEHAWFKESKSSIDNSKRDWYIWQPSKVNEKGEKKPPNNWKSIFGAGPAWEYDETTDQWYCHTFLKEQPDLNWENPTVRKAIWDMMHWWMKQGCDGFRMDVINFTSKAPGFPDAPIVDPSREYQPFGNLSINRPRVHDFLKEMYKEVLEQYDLFCVGECPGDEPVSAFAPYSIPSNKELQMVFHFHHQGFDRGRGGFGRTANFDWKLSDFKKVFNHWQVEMEKEGGWNSNYLENHDQPRTISRIASDHPEDRAKSAKLLSMFHCSLGGTIFIYQGQEWGLCNVPRSWGEEEYKDIETIQEIEGERQHRKKATGEANPDVSDVLKYMRQTARDNGRTPMQWDDSDNAGFSKGTPWMRVHDDYKEWNVSAQSKDDASVLAFWKKMLRIRKQYEALIYGIFVPIDEDNESTYAYVRDDKTKNEKLLVILNMARGTGRGEKSTFNIPKDIDVSKAKLLISNGSEAEGSSLASDVLDLEPFEGRIYLL</sequence>
<dbReference type="InterPro" id="IPR017853">
    <property type="entry name" value="GH"/>
</dbReference>
<evidence type="ECO:0000313" key="6">
    <source>
        <dbReference type="EMBL" id="ORX36066.1"/>
    </source>
</evidence>
<dbReference type="InterPro" id="IPR006047">
    <property type="entry name" value="GH13_cat_dom"/>
</dbReference>
<evidence type="ECO:0000256" key="4">
    <source>
        <dbReference type="ARBA" id="ARBA00026248"/>
    </source>
</evidence>
<proteinExistence type="inferred from homology"/>
<evidence type="ECO:0000256" key="2">
    <source>
        <dbReference type="ARBA" id="ARBA00022801"/>
    </source>
</evidence>
<dbReference type="SMART" id="SM00642">
    <property type="entry name" value="Aamy"/>
    <property type="match status" value="1"/>
</dbReference>
<dbReference type="PANTHER" id="PTHR10357">
    <property type="entry name" value="ALPHA-AMYLASE FAMILY MEMBER"/>
    <property type="match status" value="1"/>
</dbReference>
<dbReference type="GO" id="GO:0004574">
    <property type="term" value="F:oligo-1,6-glucosidase activity"/>
    <property type="evidence" value="ECO:0007669"/>
    <property type="project" value="TreeGrafter"/>
</dbReference>
<organism evidence="6 7">
    <name type="scientific">Kockovaella imperatae</name>
    <dbReference type="NCBI Taxonomy" id="4999"/>
    <lineage>
        <taxon>Eukaryota</taxon>
        <taxon>Fungi</taxon>
        <taxon>Dikarya</taxon>
        <taxon>Basidiomycota</taxon>
        <taxon>Agaricomycotina</taxon>
        <taxon>Tremellomycetes</taxon>
        <taxon>Tremellales</taxon>
        <taxon>Cuniculitremaceae</taxon>
        <taxon>Kockovaella</taxon>
    </lineage>
</organism>
<dbReference type="Gene3D" id="3.20.20.80">
    <property type="entry name" value="Glycosidases"/>
    <property type="match status" value="1"/>
</dbReference>
<evidence type="ECO:0000256" key="3">
    <source>
        <dbReference type="ARBA" id="ARBA00023295"/>
    </source>
</evidence>
<keyword evidence="4" id="KW-0462">Maltose metabolism</keyword>
<dbReference type="SUPFAM" id="SSF51445">
    <property type="entry name" value="(Trans)glycosidases"/>
    <property type="match status" value="1"/>
</dbReference>
<dbReference type="Gene3D" id="3.90.400.10">
    <property type="entry name" value="Oligo-1,6-glucosidase, Domain 2"/>
    <property type="match status" value="1"/>
</dbReference>
<name>A0A1Y1UEY0_9TREE</name>
<dbReference type="EMBL" id="NBSH01000009">
    <property type="protein sequence ID" value="ORX36066.1"/>
    <property type="molecule type" value="Genomic_DNA"/>
</dbReference>
<dbReference type="Pfam" id="PF00128">
    <property type="entry name" value="Alpha-amylase"/>
    <property type="match status" value="1"/>
</dbReference>